<feature type="transmembrane region" description="Helical" evidence="1">
    <location>
        <begin position="134"/>
        <end position="154"/>
    </location>
</feature>
<feature type="transmembrane region" description="Helical" evidence="1">
    <location>
        <begin position="91"/>
        <end position="114"/>
    </location>
</feature>
<evidence type="ECO:0000259" key="2">
    <source>
        <dbReference type="Pfam" id="PF13178"/>
    </source>
</evidence>
<keyword evidence="1" id="KW-1133">Transmembrane helix</keyword>
<name>A0AAN9RCK3_PHACN</name>
<evidence type="ECO:0000256" key="1">
    <source>
        <dbReference type="SAM" id="Phobius"/>
    </source>
</evidence>
<keyword evidence="1" id="KW-0472">Membrane</keyword>
<dbReference type="InterPro" id="IPR025064">
    <property type="entry name" value="DUF4005"/>
</dbReference>
<proteinExistence type="predicted"/>
<protein>
    <recommendedName>
        <fullName evidence="2">DUF4005 domain-containing protein</fullName>
    </recommendedName>
</protein>
<evidence type="ECO:0000313" key="4">
    <source>
        <dbReference type="Proteomes" id="UP001374584"/>
    </source>
</evidence>
<dbReference type="EMBL" id="JAYMYR010000004">
    <property type="protein sequence ID" value="KAK7367292.1"/>
    <property type="molecule type" value="Genomic_DNA"/>
</dbReference>
<gene>
    <name evidence="3" type="ORF">VNO80_09301</name>
</gene>
<accession>A0AAN9RCK3</accession>
<reference evidence="3 4" key="1">
    <citation type="submission" date="2024-01" db="EMBL/GenBank/DDBJ databases">
        <title>The genomes of 5 underutilized Papilionoideae crops provide insights into root nodulation and disease resistanc.</title>
        <authorList>
            <person name="Jiang F."/>
        </authorList>
    </citation>
    <scope>NUCLEOTIDE SEQUENCE [LARGE SCALE GENOMIC DNA]</scope>
    <source>
        <strain evidence="3">JINMINGXINNONG_FW02</strain>
        <tissue evidence="3">Leaves</tissue>
    </source>
</reference>
<feature type="domain" description="DUF4005" evidence="2">
    <location>
        <begin position="1"/>
        <end position="81"/>
    </location>
</feature>
<keyword evidence="4" id="KW-1185">Reference proteome</keyword>
<dbReference type="Proteomes" id="UP001374584">
    <property type="component" value="Unassembled WGS sequence"/>
</dbReference>
<sequence>MAVTESNKTKMRSVSTPKQRTGILDICSNHNEPHKEGISFYSFLLFREDSPINDNENVQSRLSVGKNRSKKVESEKEHSVRRQQGQECTNLWLAFSAVLVLVYWCCHGNNATYTVSALVPGLKLNPALKLNSQLLLHVLLHATVSPSLITLSSMGHAAFKSVKQPVAEQFPPQGATFSGRKRRKAMEKVLAEETIVDLEAPEV</sequence>
<organism evidence="3 4">
    <name type="scientific">Phaseolus coccineus</name>
    <name type="common">Scarlet runner bean</name>
    <name type="synonym">Phaseolus multiflorus</name>
    <dbReference type="NCBI Taxonomy" id="3886"/>
    <lineage>
        <taxon>Eukaryota</taxon>
        <taxon>Viridiplantae</taxon>
        <taxon>Streptophyta</taxon>
        <taxon>Embryophyta</taxon>
        <taxon>Tracheophyta</taxon>
        <taxon>Spermatophyta</taxon>
        <taxon>Magnoliopsida</taxon>
        <taxon>eudicotyledons</taxon>
        <taxon>Gunneridae</taxon>
        <taxon>Pentapetalae</taxon>
        <taxon>rosids</taxon>
        <taxon>fabids</taxon>
        <taxon>Fabales</taxon>
        <taxon>Fabaceae</taxon>
        <taxon>Papilionoideae</taxon>
        <taxon>50 kb inversion clade</taxon>
        <taxon>NPAAA clade</taxon>
        <taxon>indigoferoid/millettioid clade</taxon>
        <taxon>Phaseoleae</taxon>
        <taxon>Phaseolus</taxon>
    </lineage>
</organism>
<dbReference type="Pfam" id="PF13178">
    <property type="entry name" value="DUF4005"/>
    <property type="match status" value="1"/>
</dbReference>
<comment type="caution">
    <text evidence="3">The sequence shown here is derived from an EMBL/GenBank/DDBJ whole genome shotgun (WGS) entry which is preliminary data.</text>
</comment>
<evidence type="ECO:0000313" key="3">
    <source>
        <dbReference type="EMBL" id="KAK7367292.1"/>
    </source>
</evidence>
<dbReference type="AlphaFoldDB" id="A0AAN9RCK3"/>
<keyword evidence="1" id="KW-0812">Transmembrane</keyword>